<reference evidence="2 3" key="2">
    <citation type="journal article" date="2017" name="Front. Plant Sci.">
        <title>Gene Classification and Mining of Molecular Markers Useful in Red Clover (Trifolium pratense) Breeding.</title>
        <authorList>
            <person name="Istvanek J."/>
            <person name="Dluhosova J."/>
            <person name="Dluhos P."/>
            <person name="Patkova L."/>
            <person name="Nedelnik J."/>
            <person name="Repkova J."/>
        </authorList>
    </citation>
    <scope>NUCLEOTIDE SEQUENCE [LARGE SCALE GENOMIC DNA]</scope>
    <source>
        <strain evidence="3">cv. Tatra</strain>
        <tissue evidence="2">Young leaves</tissue>
    </source>
</reference>
<dbReference type="AlphaFoldDB" id="A0A2K3MY37"/>
<feature type="compositionally biased region" description="Basic and acidic residues" evidence="1">
    <location>
        <begin position="34"/>
        <end position="50"/>
    </location>
</feature>
<name>A0A2K3MY37_TRIPR</name>
<evidence type="ECO:0000313" key="2">
    <source>
        <dbReference type="EMBL" id="PNX95649.1"/>
    </source>
</evidence>
<dbReference type="EMBL" id="ASHM01013685">
    <property type="protein sequence ID" value="PNX95649.1"/>
    <property type="molecule type" value="Genomic_DNA"/>
</dbReference>
<feature type="region of interest" description="Disordered" evidence="1">
    <location>
        <begin position="34"/>
        <end position="72"/>
    </location>
</feature>
<feature type="compositionally biased region" description="Basic and acidic residues" evidence="1">
    <location>
        <begin position="57"/>
        <end position="72"/>
    </location>
</feature>
<sequence>MVEQCIVPAESRIHVLQSKLGHCKQQILRLEKSRRDEQSRLDTAEEELKSMKCHPLRKNEHKSQAEEIEKLP</sequence>
<evidence type="ECO:0000256" key="1">
    <source>
        <dbReference type="SAM" id="MobiDB-lite"/>
    </source>
</evidence>
<proteinExistence type="predicted"/>
<evidence type="ECO:0000313" key="3">
    <source>
        <dbReference type="Proteomes" id="UP000236291"/>
    </source>
</evidence>
<dbReference type="ExpressionAtlas" id="A0A2K3MY37">
    <property type="expression patterns" value="baseline"/>
</dbReference>
<organism evidence="2 3">
    <name type="scientific">Trifolium pratense</name>
    <name type="common">Red clover</name>
    <dbReference type="NCBI Taxonomy" id="57577"/>
    <lineage>
        <taxon>Eukaryota</taxon>
        <taxon>Viridiplantae</taxon>
        <taxon>Streptophyta</taxon>
        <taxon>Embryophyta</taxon>
        <taxon>Tracheophyta</taxon>
        <taxon>Spermatophyta</taxon>
        <taxon>Magnoliopsida</taxon>
        <taxon>eudicotyledons</taxon>
        <taxon>Gunneridae</taxon>
        <taxon>Pentapetalae</taxon>
        <taxon>rosids</taxon>
        <taxon>fabids</taxon>
        <taxon>Fabales</taxon>
        <taxon>Fabaceae</taxon>
        <taxon>Papilionoideae</taxon>
        <taxon>50 kb inversion clade</taxon>
        <taxon>NPAAA clade</taxon>
        <taxon>Hologalegina</taxon>
        <taxon>IRL clade</taxon>
        <taxon>Trifolieae</taxon>
        <taxon>Trifolium</taxon>
    </lineage>
</organism>
<dbReference type="Gramene" id="Tp57577_TGAC_v2_mRNA8084">
    <property type="protein sequence ID" value="Tp57577_TGAC_v2_mRNA8084"/>
    <property type="gene ID" value="Tp57577_TGAC_v2_gene7816"/>
</dbReference>
<gene>
    <name evidence="2" type="ORF">L195_g018842</name>
</gene>
<comment type="caution">
    <text evidence="2">The sequence shown here is derived from an EMBL/GenBank/DDBJ whole genome shotgun (WGS) entry which is preliminary data.</text>
</comment>
<protein>
    <submittedName>
        <fullName evidence="2">F-box SKIP24-like protein</fullName>
    </submittedName>
</protein>
<accession>A0A2K3MY37</accession>
<dbReference type="Proteomes" id="UP000236291">
    <property type="component" value="Unassembled WGS sequence"/>
</dbReference>
<reference evidence="2 3" key="1">
    <citation type="journal article" date="2014" name="Am. J. Bot.">
        <title>Genome assembly and annotation for red clover (Trifolium pratense; Fabaceae).</title>
        <authorList>
            <person name="Istvanek J."/>
            <person name="Jaros M."/>
            <person name="Krenek A."/>
            <person name="Repkova J."/>
        </authorList>
    </citation>
    <scope>NUCLEOTIDE SEQUENCE [LARGE SCALE GENOMIC DNA]</scope>
    <source>
        <strain evidence="3">cv. Tatra</strain>
        <tissue evidence="2">Young leaves</tissue>
    </source>
</reference>